<reference evidence="2" key="2">
    <citation type="journal article" date="2015" name="Data Brief">
        <title>Shoot transcriptome of the giant reed, Arundo donax.</title>
        <authorList>
            <person name="Barrero R.A."/>
            <person name="Guerrero F.D."/>
            <person name="Moolhuijzen P."/>
            <person name="Goolsby J.A."/>
            <person name="Tidwell J."/>
            <person name="Bellgard S.E."/>
            <person name="Bellgard M.I."/>
        </authorList>
    </citation>
    <scope>NUCLEOTIDE SEQUENCE</scope>
    <source>
        <tissue evidence="2">Shoot tissue taken approximately 20 cm above the soil surface</tissue>
    </source>
</reference>
<feature type="transmembrane region" description="Helical" evidence="1">
    <location>
        <begin position="9"/>
        <end position="27"/>
    </location>
</feature>
<protein>
    <submittedName>
        <fullName evidence="2">Uncharacterized protein</fullName>
    </submittedName>
</protein>
<name>A0A0A9HPD2_ARUDO</name>
<keyword evidence="1" id="KW-0472">Membrane</keyword>
<organism evidence="2">
    <name type="scientific">Arundo donax</name>
    <name type="common">Giant reed</name>
    <name type="synonym">Donax arundinaceus</name>
    <dbReference type="NCBI Taxonomy" id="35708"/>
    <lineage>
        <taxon>Eukaryota</taxon>
        <taxon>Viridiplantae</taxon>
        <taxon>Streptophyta</taxon>
        <taxon>Embryophyta</taxon>
        <taxon>Tracheophyta</taxon>
        <taxon>Spermatophyta</taxon>
        <taxon>Magnoliopsida</taxon>
        <taxon>Liliopsida</taxon>
        <taxon>Poales</taxon>
        <taxon>Poaceae</taxon>
        <taxon>PACMAD clade</taxon>
        <taxon>Arundinoideae</taxon>
        <taxon>Arundineae</taxon>
        <taxon>Arundo</taxon>
    </lineage>
</organism>
<evidence type="ECO:0000256" key="1">
    <source>
        <dbReference type="SAM" id="Phobius"/>
    </source>
</evidence>
<dbReference type="AlphaFoldDB" id="A0A0A9HPD2"/>
<proteinExistence type="predicted"/>
<accession>A0A0A9HPD2</accession>
<sequence length="38" mass="4344">MVETKHMKGALWFISAPMLALKMFYFICSGFRTTCVAL</sequence>
<keyword evidence="1" id="KW-1133">Transmembrane helix</keyword>
<keyword evidence="1" id="KW-0812">Transmembrane</keyword>
<evidence type="ECO:0000313" key="2">
    <source>
        <dbReference type="EMBL" id="JAE39000.1"/>
    </source>
</evidence>
<reference evidence="2" key="1">
    <citation type="submission" date="2014-09" db="EMBL/GenBank/DDBJ databases">
        <authorList>
            <person name="Magalhaes I.L.F."/>
            <person name="Oliveira U."/>
            <person name="Santos F.R."/>
            <person name="Vidigal T.H.D.A."/>
            <person name="Brescovit A.D."/>
            <person name="Santos A.J."/>
        </authorList>
    </citation>
    <scope>NUCLEOTIDE SEQUENCE</scope>
    <source>
        <tissue evidence="2">Shoot tissue taken approximately 20 cm above the soil surface</tissue>
    </source>
</reference>
<dbReference type="EMBL" id="GBRH01158896">
    <property type="protein sequence ID" value="JAE39000.1"/>
    <property type="molecule type" value="Transcribed_RNA"/>
</dbReference>